<dbReference type="GO" id="GO:0005634">
    <property type="term" value="C:nucleus"/>
    <property type="evidence" value="ECO:0007669"/>
    <property type="project" value="UniProtKB-SubCell"/>
</dbReference>
<keyword evidence="4" id="KW-0560">Oxidoreductase</keyword>
<dbReference type="PROSITE" id="PS51184">
    <property type="entry name" value="JMJC"/>
    <property type="match status" value="1"/>
</dbReference>
<dbReference type="Proteomes" id="UP001432027">
    <property type="component" value="Unassembled WGS sequence"/>
</dbReference>
<dbReference type="AlphaFoldDB" id="A0AAV5UGY9"/>
<gene>
    <name evidence="9" type="ORF">PENTCL1PPCAC_27798</name>
</gene>
<dbReference type="PANTHER" id="PTHR12461">
    <property type="entry name" value="HYPOXIA-INDUCIBLE FACTOR 1 ALPHA INHIBITOR-RELATED"/>
    <property type="match status" value="1"/>
</dbReference>
<proteinExistence type="predicted"/>
<evidence type="ECO:0000259" key="7">
    <source>
        <dbReference type="PROSITE" id="PS51184"/>
    </source>
</evidence>
<dbReference type="GO" id="GO:0051864">
    <property type="term" value="F:histone H3K36 demethylase activity"/>
    <property type="evidence" value="ECO:0007669"/>
    <property type="project" value="TreeGrafter"/>
</dbReference>
<keyword evidence="3" id="KW-0479">Metal-binding</keyword>
<dbReference type="SUPFAM" id="SSF51197">
    <property type="entry name" value="Clavaminate synthase-like"/>
    <property type="match status" value="1"/>
</dbReference>
<dbReference type="EMBL" id="BTSX01000006">
    <property type="protein sequence ID" value="GMT05624.1"/>
    <property type="molecule type" value="Genomic_DNA"/>
</dbReference>
<evidence type="ECO:0000256" key="1">
    <source>
        <dbReference type="ARBA" id="ARBA00001954"/>
    </source>
</evidence>
<evidence type="ECO:0000313" key="9">
    <source>
        <dbReference type="EMBL" id="GMT05624.1"/>
    </source>
</evidence>
<sequence length="587" mass="66816">GDEAVREVVYDERYDPREGREGRGGDYASYFSVRLRVFCDEQEISIEDEVDGKDGERRHYALFRGNLALAVCRLSIEPPYVKVERVACLQEERGRGYARRLMLEVLRVVDRDHPKEIVVAHSQSTVLKFYERMGFVTVSREFLDEVDILHRSIAFPPRRERIRSLSILSIAPTNHSEFAGDLYDGEVIETIRRMTREIESLSFLPLPSLVVTFASSVFITSSLHESLCNLALRFQRVNGYADQYTPFVPAAVSIDGSTDVQFLKSVAFKMLNTGHYSEVDENWRHFYALLYLILAVERRSEDMKKSLSLLDKGLLMGRDVGRTLADLAERMGGEMSSEEMDFSRMPLSTMDRSRLSPSLSVPILHHPVDDVQFLADFLIASRPVLVRGAVRHWTACSKWNLSWFLRQHGQRTAPVEIGSKYTDESWSQKLMTIEKFCQEALNAKPDRPLYLAQHRLLDQIPSLRDDLEVPSLCLAGSSSPKDVDLNFWMGLADTVSPLHTDPRENLFCQVMGSKLVRLISPQHSDAVGAFEEGILTNTSQLDAETIEGVECWDVEVQAGDALFIPSMWWHYVRALSPSISVSCWFDQ</sequence>
<accession>A0AAV5UGY9</accession>
<dbReference type="InterPro" id="IPR016181">
    <property type="entry name" value="Acyl_CoA_acyltransferase"/>
</dbReference>
<dbReference type="Pfam" id="PF13673">
    <property type="entry name" value="Acetyltransf_10"/>
    <property type="match status" value="1"/>
</dbReference>
<evidence type="ECO:0000256" key="2">
    <source>
        <dbReference type="ARBA" id="ARBA00004123"/>
    </source>
</evidence>
<dbReference type="InterPro" id="IPR003347">
    <property type="entry name" value="JmjC_dom"/>
</dbReference>
<protein>
    <submittedName>
        <fullName evidence="9">Uncharacterized protein</fullName>
    </submittedName>
</protein>
<dbReference type="InterPro" id="IPR041667">
    <property type="entry name" value="Cupin_8"/>
</dbReference>
<dbReference type="SMART" id="SM00558">
    <property type="entry name" value="JmjC"/>
    <property type="match status" value="1"/>
</dbReference>
<keyword evidence="6" id="KW-0539">Nucleus</keyword>
<feature type="non-terminal residue" evidence="9">
    <location>
        <position position="1"/>
    </location>
</feature>
<dbReference type="Pfam" id="PF13621">
    <property type="entry name" value="Cupin_8"/>
    <property type="match status" value="1"/>
</dbReference>
<dbReference type="Gene3D" id="2.60.120.650">
    <property type="entry name" value="Cupin"/>
    <property type="match status" value="1"/>
</dbReference>
<evidence type="ECO:0000256" key="5">
    <source>
        <dbReference type="ARBA" id="ARBA00023004"/>
    </source>
</evidence>
<dbReference type="PROSITE" id="PS51186">
    <property type="entry name" value="GNAT"/>
    <property type="match status" value="1"/>
</dbReference>
<dbReference type="InterPro" id="IPR000182">
    <property type="entry name" value="GNAT_dom"/>
</dbReference>
<reference evidence="9" key="1">
    <citation type="submission" date="2023-10" db="EMBL/GenBank/DDBJ databases">
        <title>Genome assembly of Pristionchus species.</title>
        <authorList>
            <person name="Yoshida K."/>
            <person name="Sommer R.J."/>
        </authorList>
    </citation>
    <scope>NUCLEOTIDE SEQUENCE</scope>
    <source>
        <strain evidence="9">RS0144</strain>
    </source>
</reference>
<evidence type="ECO:0000313" key="10">
    <source>
        <dbReference type="Proteomes" id="UP001432027"/>
    </source>
</evidence>
<organism evidence="9 10">
    <name type="scientific">Pristionchus entomophagus</name>
    <dbReference type="NCBI Taxonomy" id="358040"/>
    <lineage>
        <taxon>Eukaryota</taxon>
        <taxon>Metazoa</taxon>
        <taxon>Ecdysozoa</taxon>
        <taxon>Nematoda</taxon>
        <taxon>Chromadorea</taxon>
        <taxon>Rhabditida</taxon>
        <taxon>Rhabditina</taxon>
        <taxon>Diplogasteromorpha</taxon>
        <taxon>Diplogasteroidea</taxon>
        <taxon>Neodiplogasteridae</taxon>
        <taxon>Pristionchus</taxon>
    </lineage>
</organism>
<comment type="subcellular location">
    <subcellularLocation>
        <location evidence="2">Nucleus</location>
    </subcellularLocation>
</comment>
<evidence type="ECO:0000256" key="4">
    <source>
        <dbReference type="ARBA" id="ARBA00023002"/>
    </source>
</evidence>
<dbReference type="SUPFAM" id="SSF55729">
    <property type="entry name" value="Acyl-CoA N-acyltransferases (Nat)"/>
    <property type="match status" value="1"/>
</dbReference>
<evidence type="ECO:0000256" key="6">
    <source>
        <dbReference type="ARBA" id="ARBA00023242"/>
    </source>
</evidence>
<keyword evidence="10" id="KW-1185">Reference proteome</keyword>
<dbReference type="GO" id="GO:0016747">
    <property type="term" value="F:acyltransferase activity, transferring groups other than amino-acyl groups"/>
    <property type="evidence" value="ECO:0007669"/>
    <property type="project" value="InterPro"/>
</dbReference>
<comment type="caution">
    <text evidence="9">The sequence shown here is derived from an EMBL/GenBank/DDBJ whole genome shotgun (WGS) entry which is preliminary data.</text>
</comment>
<dbReference type="PANTHER" id="PTHR12461:SF106">
    <property type="entry name" value="BIFUNCTIONAL PEPTIDASE AND ARGINYL-HYDROXYLASE JMJD5"/>
    <property type="match status" value="1"/>
</dbReference>
<name>A0AAV5UGY9_9BILA</name>
<keyword evidence="5" id="KW-0408">Iron</keyword>
<evidence type="ECO:0000259" key="8">
    <source>
        <dbReference type="PROSITE" id="PS51186"/>
    </source>
</evidence>
<evidence type="ECO:0000256" key="3">
    <source>
        <dbReference type="ARBA" id="ARBA00022723"/>
    </source>
</evidence>
<dbReference type="GO" id="GO:0046872">
    <property type="term" value="F:metal ion binding"/>
    <property type="evidence" value="ECO:0007669"/>
    <property type="project" value="UniProtKB-KW"/>
</dbReference>
<feature type="domain" description="JmjC" evidence="7">
    <location>
        <begin position="458"/>
        <end position="587"/>
    </location>
</feature>
<feature type="domain" description="N-acetyltransferase" evidence="8">
    <location>
        <begin position="17"/>
        <end position="162"/>
    </location>
</feature>
<dbReference type="Gene3D" id="3.40.630.30">
    <property type="match status" value="1"/>
</dbReference>
<comment type="cofactor">
    <cofactor evidence="1">
        <name>Fe(2+)</name>
        <dbReference type="ChEBI" id="CHEBI:29033"/>
    </cofactor>
</comment>